<sequence length="74" mass="8220">MPGSSVEQEPVDSESHSRALRLIVRLGQPFGAFLLAQQHSGEYKRIASDCTIIAQVRDVASIHNMMDVRTLEIL</sequence>
<dbReference type="Proteomes" id="UP000714275">
    <property type="component" value="Unassembled WGS sequence"/>
</dbReference>
<protein>
    <submittedName>
        <fullName evidence="1">Uncharacterized protein</fullName>
    </submittedName>
</protein>
<keyword evidence="2" id="KW-1185">Reference proteome</keyword>
<reference evidence="1" key="1">
    <citation type="journal article" date="2020" name="New Phytol.">
        <title>Comparative genomics reveals dynamic genome evolution in host specialist ectomycorrhizal fungi.</title>
        <authorList>
            <person name="Lofgren L.A."/>
            <person name="Nguyen N.H."/>
            <person name="Vilgalys R."/>
            <person name="Ruytinx J."/>
            <person name="Liao H.L."/>
            <person name="Branco S."/>
            <person name="Kuo A."/>
            <person name="LaButti K."/>
            <person name="Lipzen A."/>
            <person name="Andreopoulos W."/>
            <person name="Pangilinan J."/>
            <person name="Riley R."/>
            <person name="Hundley H."/>
            <person name="Na H."/>
            <person name="Barry K."/>
            <person name="Grigoriev I.V."/>
            <person name="Stajich J.E."/>
            <person name="Kennedy P.G."/>
        </authorList>
    </citation>
    <scope>NUCLEOTIDE SEQUENCE</scope>
    <source>
        <strain evidence="1">DOB743</strain>
    </source>
</reference>
<name>A0A9P7CVU2_9AGAM</name>
<dbReference type="OrthoDB" id="2679089at2759"/>
<accession>A0A9P7CVU2</accession>
<gene>
    <name evidence="1" type="ORF">EV702DRAFT_1157164</name>
</gene>
<comment type="caution">
    <text evidence="1">The sequence shown here is derived from an EMBL/GenBank/DDBJ whole genome shotgun (WGS) entry which is preliminary data.</text>
</comment>
<organism evidence="1 2">
    <name type="scientific">Suillus placidus</name>
    <dbReference type="NCBI Taxonomy" id="48579"/>
    <lineage>
        <taxon>Eukaryota</taxon>
        <taxon>Fungi</taxon>
        <taxon>Dikarya</taxon>
        <taxon>Basidiomycota</taxon>
        <taxon>Agaricomycotina</taxon>
        <taxon>Agaricomycetes</taxon>
        <taxon>Agaricomycetidae</taxon>
        <taxon>Boletales</taxon>
        <taxon>Suillineae</taxon>
        <taxon>Suillaceae</taxon>
        <taxon>Suillus</taxon>
    </lineage>
</organism>
<evidence type="ECO:0000313" key="2">
    <source>
        <dbReference type="Proteomes" id="UP000714275"/>
    </source>
</evidence>
<dbReference type="EMBL" id="JABBWD010000154">
    <property type="protein sequence ID" value="KAG1763656.1"/>
    <property type="molecule type" value="Genomic_DNA"/>
</dbReference>
<proteinExistence type="predicted"/>
<evidence type="ECO:0000313" key="1">
    <source>
        <dbReference type="EMBL" id="KAG1763656.1"/>
    </source>
</evidence>
<dbReference type="AlphaFoldDB" id="A0A9P7CVU2"/>